<dbReference type="GO" id="GO:0005886">
    <property type="term" value="C:plasma membrane"/>
    <property type="evidence" value="ECO:0007669"/>
    <property type="project" value="UniProtKB-SubCell"/>
</dbReference>
<keyword evidence="7 9" id="KW-0811">Translocation</keyword>
<evidence type="ECO:0000256" key="7">
    <source>
        <dbReference type="ARBA" id="ARBA00023010"/>
    </source>
</evidence>
<evidence type="ECO:0000259" key="10">
    <source>
        <dbReference type="Pfam" id="PF02355"/>
    </source>
</evidence>
<evidence type="ECO:0000256" key="9">
    <source>
        <dbReference type="HAMAP-Rule" id="MF_01464"/>
    </source>
</evidence>
<dbReference type="PRINTS" id="PR01755">
    <property type="entry name" value="SECFTRNLCASE"/>
</dbReference>
<dbReference type="NCBIfam" id="TIGR00966">
    <property type="entry name" value="transloc_SecF"/>
    <property type="match status" value="1"/>
</dbReference>
<organism evidence="11 12">
    <name type="scientific">Nitratidesulfovibrio vulgaris (strain DP4)</name>
    <name type="common">Desulfovibrio vulgaris</name>
    <dbReference type="NCBI Taxonomy" id="391774"/>
    <lineage>
        <taxon>Bacteria</taxon>
        <taxon>Pseudomonadati</taxon>
        <taxon>Thermodesulfobacteriota</taxon>
        <taxon>Desulfovibrionia</taxon>
        <taxon>Desulfovibrionales</taxon>
        <taxon>Desulfovibrionaceae</taxon>
        <taxon>Nitratidesulfovibrio</taxon>
    </lineage>
</organism>
<evidence type="ECO:0000256" key="2">
    <source>
        <dbReference type="ARBA" id="ARBA00022448"/>
    </source>
</evidence>
<dbReference type="Proteomes" id="UP000009173">
    <property type="component" value="Chromosome"/>
</dbReference>
<reference evidence="12" key="1">
    <citation type="journal article" date="2009" name="Environ. Microbiol.">
        <title>Contribution of mobile genetic elements to Desulfovibrio vulgaris genome plasticity.</title>
        <authorList>
            <person name="Walker C.B."/>
            <person name="Stolyar S."/>
            <person name="Chivian D."/>
            <person name="Pinel N."/>
            <person name="Gabster J.A."/>
            <person name="Dehal P.S."/>
            <person name="He Z."/>
            <person name="Yang Z.K."/>
            <person name="Yen H.C."/>
            <person name="Zhou J."/>
            <person name="Wall J.D."/>
            <person name="Hazen T.C."/>
            <person name="Arkin A.P."/>
            <person name="Stahl D.A."/>
        </authorList>
    </citation>
    <scope>NUCLEOTIDE SEQUENCE [LARGE SCALE GENOMIC DNA]</scope>
    <source>
        <strain evidence="12">DP4</strain>
    </source>
</reference>
<dbReference type="InterPro" id="IPR048634">
    <property type="entry name" value="SecD_SecF_C"/>
</dbReference>
<evidence type="ECO:0000256" key="8">
    <source>
        <dbReference type="ARBA" id="ARBA00023136"/>
    </source>
</evidence>
<dbReference type="GO" id="GO:0015450">
    <property type="term" value="F:protein-transporting ATPase activity"/>
    <property type="evidence" value="ECO:0007669"/>
    <property type="project" value="InterPro"/>
</dbReference>
<evidence type="ECO:0000313" key="12">
    <source>
        <dbReference type="Proteomes" id="UP000009173"/>
    </source>
</evidence>
<dbReference type="EMBL" id="CP000527">
    <property type="protein sequence ID" value="ABM28360.1"/>
    <property type="molecule type" value="Genomic_DNA"/>
</dbReference>
<keyword evidence="8 9" id="KW-0472">Membrane</keyword>
<keyword evidence="5 9" id="KW-0653">Protein transport</keyword>
<dbReference type="SUPFAM" id="SSF82866">
    <property type="entry name" value="Multidrug efflux transporter AcrB transmembrane domain"/>
    <property type="match status" value="1"/>
</dbReference>
<comment type="function">
    <text evidence="9">Part of the Sec protein translocase complex. Interacts with the SecYEG preprotein conducting channel. SecDF uses the proton motive force (PMF) to complete protein translocation after the ATP-dependent function of SecA.</text>
</comment>
<dbReference type="HOGENOM" id="CLU_050012_0_1_7"/>
<dbReference type="GO" id="GO:0065002">
    <property type="term" value="P:intracellular protein transmembrane transport"/>
    <property type="evidence" value="ECO:0007669"/>
    <property type="project" value="UniProtKB-UniRule"/>
</dbReference>
<evidence type="ECO:0000313" key="11">
    <source>
        <dbReference type="EMBL" id="ABM28360.1"/>
    </source>
</evidence>
<dbReference type="Pfam" id="PF02355">
    <property type="entry name" value="SecD_SecF_C"/>
    <property type="match status" value="2"/>
</dbReference>
<dbReference type="AlphaFoldDB" id="A0A0H3AA07"/>
<protein>
    <recommendedName>
        <fullName evidence="9">Protein-export membrane protein SecF</fullName>
    </recommendedName>
</protein>
<gene>
    <name evidence="9" type="primary">secF</name>
    <name evidence="11" type="ordered locus">Dvul_1342</name>
</gene>
<feature type="transmembrane region" description="Helical" evidence="9">
    <location>
        <begin position="211"/>
        <end position="233"/>
    </location>
</feature>
<dbReference type="PANTHER" id="PTHR30081">
    <property type="entry name" value="PROTEIN-EXPORT MEMBRANE PROTEIN SEC"/>
    <property type="match status" value="1"/>
</dbReference>
<evidence type="ECO:0000256" key="1">
    <source>
        <dbReference type="ARBA" id="ARBA00004651"/>
    </source>
</evidence>
<feature type="transmembrane region" description="Helical" evidence="9">
    <location>
        <begin position="319"/>
        <end position="341"/>
    </location>
</feature>
<keyword evidence="4 9" id="KW-0812">Transmembrane</keyword>
<dbReference type="GO" id="GO:0043952">
    <property type="term" value="P:protein transport by the Sec complex"/>
    <property type="evidence" value="ECO:0007669"/>
    <property type="project" value="UniProtKB-UniRule"/>
</dbReference>
<dbReference type="PANTHER" id="PTHR30081:SF8">
    <property type="entry name" value="PROTEIN TRANSLOCASE SUBUNIT SECF"/>
    <property type="match status" value="1"/>
</dbReference>
<feature type="domain" description="Protein export membrane protein SecD/SecF C-terminal" evidence="10">
    <location>
        <begin position="193"/>
        <end position="342"/>
    </location>
</feature>
<dbReference type="InterPro" id="IPR022645">
    <property type="entry name" value="SecD/SecF_bac"/>
</dbReference>
<keyword evidence="2 9" id="KW-0813">Transport</keyword>
<feature type="transmembrane region" description="Helical" evidence="9">
    <location>
        <begin position="20"/>
        <end position="38"/>
    </location>
</feature>
<comment type="caution">
    <text evidence="9">Lacks conserved residue(s) required for the propagation of feature annotation.</text>
</comment>
<dbReference type="InterPro" id="IPR005665">
    <property type="entry name" value="SecF_bac"/>
</dbReference>
<comment type="subcellular location">
    <subcellularLocation>
        <location evidence="9">Cell inner membrane</location>
        <topology evidence="9">Multi-pass membrane protein</topology>
    </subcellularLocation>
    <subcellularLocation>
        <location evidence="1">Cell membrane</location>
        <topology evidence="1">Multi-pass membrane protein</topology>
    </subcellularLocation>
</comment>
<keyword evidence="6 9" id="KW-1133">Transmembrane helix</keyword>
<dbReference type="Pfam" id="PF07549">
    <property type="entry name" value="Sec_GG"/>
    <property type="match status" value="1"/>
</dbReference>
<keyword evidence="9" id="KW-0997">Cell inner membrane</keyword>
<dbReference type="HAMAP" id="MF_01464_B">
    <property type="entry name" value="SecF_B"/>
    <property type="match status" value="1"/>
</dbReference>
<feature type="transmembrane region" description="Helical" evidence="9">
    <location>
        <begin position="142"/>
        <end position="159"/>
    </location>
</feature>
<name>A0A0H3AA07_NITV4</name>
<dbReference type="InterPro" id="IPR022813">
    <property type="entry name" value="SecD/SecF_arch_bac"/>
</dbReference>
<feature type="domain" description="Protein export membrane protein SecD/SecF C-terminal" evidence="10">
    <location>
        <begin position="114"/>
        <end position="173"/>
    </location>
</feature>
<dbReference type="GO" id="GO:0006605">
    <property type="term" value="P:protein targeting"/>
    <property type="evidence" value="ECO:0007669"/>
    <property type="project" value="UniProtKB-UniRule"/>
</dbReference>
<dbReference type="Gene3D" id="1.20.1640.10">
    <property type="entry name" value="Multidrug efflux transporter AcrB transmembrane domain"/>
    <property type="match status" value="1"/>
</dbReference>
<dbReference type="InterPro" id="IPR022646">
    <property type="entry name" value="SecD/SecF_CS"/>
</dbReference>
<comment type="similarity">
    <text evidence="9">Belongs to the SecD/SecF family. SecF subfamily.</text>
</comment>
<accession>A0A0H3AA07</accession>
<evidence type="ECO:0000256" key="3">
    <source>
        <dbReference type="ARBA" id="ARBA00022475"/>
    </source>
</evidence>
<evidence type="ECO:0000256" key="6">
    <source>
        <dbReference type="ARBA" id="ARBA00022989"/>
    </source>
</evidence>
<feature type="transmembrane region" description="Helical" evidence="9">
    <location>
        <begin position="291"/>
        <end position="313"/>
    </location>
</feature>
<keyword evidence="3 9" id="KW-1003">Cell membrane</keyword>
<evidence type="ECO:0000256" key="5">
    <source>
        <dbReference type="ARBA" id="ARBA00022927"/>
    </source>
</evidence>
<sequence length="362" mass="39336">MGLSFIKYDTKIDFVGMRRIAYVLSIVVILIGFASIAMNGGLRYGIDFAGGAVVQVKFDKPVEDEAIKKSLADADLPGLSIQRFGEGDEDYLIRISDTGSSADSIRQTVSTALQQNLKDVSFTVQRLEMVGPKVGADLRSKAVEALYYAVLLIAVYISGRFEQRWMASAVMAATLWGGMYLLSAIGLGREWLVFVSLLVTVALCWKLKLNFALGAIIALLHDVLISIGLLSLLGKEFDLNIIAALLTLIGYSLNDTIIVYDRIRETLRTNPDDPFDVIINRSINQTLSRTILTGGTTLMVIVSLFFLGGGVIHDFALTMFFGVFIGTLSSIFVASPVLLAFGKPVMAAVDADYEKPGEHGVV</sequence>
<dbReference type="RefSeq" id="WP_010939105.1">
    <property type="nucleotide sequence ID" value="NC_008751.1"/>
</dbReference>
<evidence type="ECO:0000256" key="4">
    <source>
        <dbReference type="ARBA" id="ARBA00022692"/>
    </source>
</evidence>
<dbReference type="KEGG" id="dvl:Dvul_1342"/>
<proteinExistence type="inferred from homology"/>
<comment type="subunit">
    <text evidence="9">Forms a complex with SecD. Part of the essential Sec protein translocation apparatus which comprises SecA, SecYEG and auxiliary proteins SecDF. Other proteins may also be involved.</text>
</comment>